<dbReference type="EMBL" id="BK032734">
    <property type="protein sequence ID" value="DAF57475.1"/>
    <property type="molecule type" value="Genomic_DNA"/>
</dbReference>
<sequence length="52" mass="5235">MSDKTNQPQLFSFTNAAALASIMNAAGALSIHEGGGGRIQVWVGCGVSLGSL</sequence>
<accession>A0A8S5T386</accession>
<organism evidence="1">
    <name type="scientific">Myoviridae sp. ctqfO1</name>
    <dbReference type="NCBI Taxonomy" id="2827710"/>
    <lineage>
        <taxon>Viruses</taxon>
        <taxon>Duplodnaviria</taxon>
        <taxon>Heunggongvirae</taxon>
        <taxon>Uroviricota</taxon>
        <taxon>Caudoviricetes</taxon>
    </lineage>
</organism>
<protein>
    <submittedName>
        <fullName evidence="1">Uncharacterized protein</fullName>
    </submittedName>
</protein>
<reference evidence="1" key="1">
    <citation type="journal article" date="2021" name="Proc. Natl. Acad. Sci. U.S.A.">
        <title>A Catalog of Tens of Thousands of Viruses from Human Metagenomes Reveals Hidden Associations with Chronic Diseases.</title>
        <authorList>
            <person name="Tisza M.J."/>
            <person name="Buck C.B."/>
        </authorList>
    </citation>
    <scope>NUCLEOTIDE SEQUENCE</scope>
    <source>
        <strain evidence="1">CtqfO1</strain>
    </source>
</reference>
<name>A0A8S5T386_9CAUD</name>
<evidence type="ECO:0000313" key="1">
    <source>
        <dbReference type="EMBL" id="DAF57475.1"/>
    </source>
</evidence>
<proteinExistence type="predicted"/>